<dbReference type="PANTHER" id="PTHR43283">
    <property type="entry name" value="BETA-LACTAMASE-RELATED"/>
    <property type="match status" value="1"/>
</dbReference>
<dbReference type="HOGENOM" id="CLU_030169_1_0_9"/>
<dbReference type="STRING" id="160454.RV10_GL001441"/>
<evidence type="ECO:0000259" key="1">
    <source>
        <dbReference type="Pfam" id="PF00144"/>
    </source>
</evidence>
<evidence type="ECO:0000313" key="2">
    <source>
        <dbReference type="EMBL" id="EOH91726.1"/>
    </source>
</evidence>
<keyword evidence="3" id="KW-1185">Reference proteome</keyword>
<dbReference type="PANTHER" id="PTHR43283:SF7">
    <property type="entry name" value="BETA-LACTAMASE-RELATED DOMAIN-CONTAINING PROTEIN"/>
    <property type="match status" value="1"/>
</dbReference>
<dbReference type="InterPro" id="IPR012338">
    <property type="entry name" value="Beta-lactam/transpept-like"/>
</dbReference>
<dbReference type="PATRIC" id="fig|1158607.3.peg.3012"/>
<dbReference type="InterPro" id="IPR050789">
    <property type="entry name" value="Diverse_Enzym_Activities"/>
</dbReference>
<sequence length="323" mass="36158">MTNEKFRALENRIQTTYGNTAGIAVVKNGDLVYEQYFGDCDADNFIHVFSVTKSVISALIGIALDKGYISSLDQKVLEFFPDYQVDQQEKMIQEVTIRDLLTMTAPYKEKQNPYPEYFTSLDWVEFSLDMLGGNGKIGDFQYAPLIGPDILSGILEKVSGQTVLEFAREQLFAPMDISVAEAITFPSQEEQMAFYDSTTTSGWVAGPTGVNTAGWGLTLTTKDMAKIGQLYLAGGVWNQQQLVPKKWIEESTREHSCWKEMNLHYGYLWWVLGEGTFAALGDGGNTIYVNPQKQLAVAISALFVPEAEDRIELIKTEIEPLFD</sequence>
<dbReference type="RefSeq" id="WP_010758010.1">
    <property type="nucleotide sequence ID" value="NZ_ASWD01000001.1"/>
</dbReference>
<protein>
    <recommendedName>
        <fullName evidence="1">Beta-lactamase-related domain-containing protein</fullName>
    </recommendedName>
</protein>
<dbReference type="EMBL" id="AJAQ01000033">
    <property type="protein sequence ID" value="EOH91726.1"/>
    <property type="molecule type" value="Genomic_DNA"/>
</dbReference>
<dbReference type="Pfam" id="PF00144">
    <property type="entry name" value="Beta-lactamase"/>
    <property type="match status" value="1"/>
</dbReference>
<dbReference type="Gene3D" id="3.40.710.10">
    <property type="entry name" value="DD-peptidase/beta-lactamase superfamily"/>
    <property type="match status" value="1"/>
</dbReference>
<dbReference type="OrthoDB" id="9773047at2"/>
<name>R2SFN3_9ENTE</name>
<dbReference type="InterPro" id="IPR001466">
    <property type="entry name" value="Beta-lactam-related"/>
</dbReference>
<dbReference type="eggNOG" id="COG1680">
    <property type="taxonomic scope" value="Bacteria"/>
</dbReference>
<accession>R2SFN3</accession>
<dbReference type="Proteomes" id="UP000013782">
    <property type="component" value="Unassembled WGS sequence"/>
</dbReference>
<evidence type="ECO:0000313" key="3">
    <source>
        <dbReference type="Proteomes" id="UP000013782"/>
    </source>
</evidence>
<gene>
    <name evidence="2" type="ORF">UAU_03028</name>
</gene>
<feature type="domain" description="Beta-lactamase-related" evidence="1">
    <location>
        <begin position="20"/>
        <end position="301"/>
    </location>
</feature>
<reference evidence="2 3" key="1">
    <citation type="submission" date="2013-02" db="EMBL/GenBank/DDBJ databases">
        <title>The Genome Sequence of Enterococcus pallens BAA-351.</title>
        <authorList>
            <consortium name="The Broad Institute Genome Sequencing Platform"/>
            <consortium name="The Broad Institute Genome Sequencing Center for Infectious Disease"/>
            <person name="Earl A.M."/>
            <person name="Gilmore M.S."/>
            <person name="Lebreton F."/>
            <person name="Walker B."/>
            <person name="Young S.K."/>
            <person name="Zeng Q."/>
            <person name="Gargeya S."/>
            <person name="Fitzgerald M."/>
            <person name="Haas B."/>
            <person name="Abouelleil A."/>
            <person name="Alvarado L."/>
            <person name="Arachchi H.M."/>
            <person name="Berlin A.M."/>
            <person name="Chapman S.B."/>
            <person name="Dewar J."/>
            <person name="Goldberg J."/>
            <person name="Griggs A."/>
            <person name="Gujja S."/>
            <person name="Hansen M."/>
            <person name="Howarth C."/>
            <person name="Imamovic A."/>
            <person name="Larimer J."/>
            <person name="McCowan C."/>
            <person name="Murphy C."/>
            <person name="Neiman D."/>
            <person name="Pearson M."/>
            <person name="Priest M."/>
            <person name="Roberts A."/>
            <person name="Saif S."/>
            <person name="Shea T."/>
            <person name="Sisk P."/>
            <person name="Sykes S."/>
            <person name="Wortman J."/>
            <person name="Nusbaum C."/>
            <person name="Birren B."/>
        </authorList>
    </citation>
    <scope>NUCLEOTIDE SEQUENCE [LARGE SCALE GENOMIC DNA]</scope>
    <source>
        <strain evidence="2 3">ATCC BAA-351</strain>
    </source>
</reference>
<dbReference type="AlphaFoldDB" id="R2SFN3"/>
<organism evidence="2 3">
    <name type="scientific">Enterococcus pallens ATCC BAA-351</name>
    <dbReference type="NCBI Taxonomy" id="1158607"/>
    <lineage>
        <taxon>Bacteria</taxon>
        <taxon>Bacillati</taxon>
        <taxon>Bacillota</taxon>
        <taxon>Bacilli</taxon>
        <taxon>Lactobacillales</taxon>
        <taxon>Enterococcaceae</taxon>
        <taxon>Enterococcus</taxon>
    </lineage>
</organism>
<comment type="caution">
    <text evidence="2">The sequence shown here is derived from an EMBL/GenBank/DDBJ whole genome shotgun (WGS) entry which is preliminary data.</text>
</comment>
<proteinExistence type="predicted"/>
<dbReference type="SUPFAM" id="SSF56601">
    <property type="entry name" value="beta-lactamase/transpeptidase-like"/>
    <property type="match status" value="1"/>
</dbReference>